<proteinExistence type="predicted"/>
<sequence>MKTLTFVLLAIVIAVDARNVPVQNQDPCASAIVAAMPIWKKAAEMIANLNTECNNELSALSFANVAEFIEFYREFYTIHHCTTSYFSYKQNIIALLAFIVGASVEDYSKYINHQSNRVGDALCLAEGDKSLFNAFTNVADGWNNIIQWENPKLKEEIESYH</sequence>
<organism evidence="2 3">
    <name type="scientific">Clunio marinus</name>
    <dbReference type="NCBI Taxonomy" id="568069"/>
    <lineage>
        <taxon>Eukaryota</taxon>
        <taxon>Metazoa</taxon>
        <taxon>Ecdysozoa</taxon>
        <taxon>Arthropoda</taxon>
        <taxon>Hexapoda</taxon>
        <taxon>Insecta</taxon>
        <taxon>Pterygota</taxon>
        <taxon>Neoptera</taxon>
        <taxon>Endopterygota</taxon>
        <taxon>Diptera</taxon>
        <taxon>Nematocera</taxon>
        <taxon>Chironomoidea</taxon>
        <taxon>Chironomidae</taxon>
        <taxon>Clunio</taxon>
    </lineage>
</organism>
<keyword evidence="3" id="KW-1185">Reference proteome</keyword>
<evidence type="ECO:0000313" key="3">
    <source>
        <dbReference type="Proteomes" id="UP000183832"/>
    </source>
</evidence>
<keyword evidence="1" id="KW-0732">Signal</keyword>
<feature type="chain" id="PRO_5013380427" evidence="1">
    <location>
        <begin position="18"/>
        <end position="161"/>
    </location>
</feature>
<reference evidence="2 3" key="1">
    <citation type="submission" date="2015-04" db="EMBL/GenBank/DDBJ databases">
        <authorList>
            <person name="Syromyatnikov M.Y."/>
            <person name="Popov V.N."/>
        </authorList>
    </citation>
    <scope>NUCLEOTIDE SEQUENCE [LARGE SCALE GENOMIC DNA]</scope>
</reference>
<name>A0A1J1I864_9DIPT</name>
<evidence type="ECO:0000313" key="2">
    <source>
        <dbReference type="EMBL" id="CRK95764.1"/>
    </source>
</evidence>
<feature type="signal peptide" evidence="1">
    <location>
        <begin position="1"/>
        <end position="17"/>
    </location>
</feature>
<evidence type="ECO:0000256" key="1">
    <source>
        <dbReference type="SAM" id="SignalP"/>
    </source>
</evidence>
<protein>
    <submittedName>
        <fullName evidence="2">CLUMA_CG009221, isoform A</fullName>
    </submittedName>
</protein>
<dbReference type="Proteomes" id="UP000183832">
    <property type="component" value="Unassembled WGS sequence"/>
</dbReference>
<gene>
    <name evidence="2" type="ORF">CLUMA_CG009221</name>
</gene>
<dbReference type="EMBL" id="CVRI01000042">
    <property type="protein sequence ID" value="CRK95764.1"/>
    <property type="molecule type" value="Genomic_DNA"/>
</dbReference>
<dbReference type="AlphaFoldDB" id="A0A1J1I864"/>
<accession>A0A1J1I864</accession>